<proteinExistence type="predicted"/>
<feature type="transmembrane region" description="Helical" evidence="1">
    <location>
        <begin position="85"/>
        <end position="103"/>
    </location>
</feature>
<keyword evidence="1" id="KW-1133">Transmembrane helix</keyword>
<organism evidence="2">
    <name type="scientific">Inoviridae sp. ct0O611</name>
    <dbReference type="NCBI Taxonomy" id="2826755"/>
    <lineage>
        <taxon>Viruses</taxon>
        <taxon>Monodnaviria</taxon>
        <taxon>Loebvirae</taxon>
        <taxon>Hofneiviricota</taxon>
        <taxon>Faserviricetes</taxon>
        <taxon>Tubulavirales</taxon>
        <taxon>Inoviridae</taxon>
    </lineage>
</organism>
<feature type="transmembrane region" description="Helical" evidence="1">
    <location>
        <begin position="30"/>
        <end position="51"/>
    </location>
</feature>
<evidence type="ECO:0000313" key="2">
    <source>
        <dbReference type="EMBL" id="DAD83794.1"/>
    </source>
</evidence>
<sequence length="107" mass="11698">MPAFLAGLFRVLMSYLGRLLVTFLPSLKTLFFQVLVGLGVSLVSYEGLSFAVEGILDYIKTNYFAMPADLVGLLGLAGIPEALNVIFGGFSFSFGIWASYRSLKFIK</sequence>
<feature type="transmembrane region" description="Helical" evidence="1">
    <location>
        <begin position="7"/>
        <end position="24"/>
    </location>
</feature>
<accession>A0A8S5MNS4</accession>
<dbReference type="InterPro" id="IPR019670">
    <property type="entry name" value="DUF2523"/>
</dbReference>
<reference evidence="2" key="1">
    <citation type="journal article" date="2021" name="Proc. Natl. Acad. Sci. U.S.A.">
        <title>A Catalog of Tens of Thousands of Viruses from Human Metagenomes Reveals Hidden Associations with Chronic Diseases.</title>
        <authorList>
            <person name="Tisza M.J."/>
            <person name="Buck C.B."/>
        </authorList>
    </citation>
    <scope>NUCLEOTIDE SEQUENCE</scope>
    <source>
        <strain evidence="2">Ct0O611</strain>
    </source>
</reference>
<name>A0A8S5MNS4_9VIRU</name>
<dbReference type="Pfam" id="PF10734">
    <property type="entry name" value="DUF2523"/>
    <property type="match status" value="1"/>
</dbReference>
<evidence type="ECO:0000256" key="1">
    <source>
        <dbReference type="SAM" id="Phobius"/>
    </source>
</evidence>
<protein>
    <submittedName>
        <fullName evidence="2">Minor Head Virion Protein G6P</fullName>
    </submittedName>
</protein>
<keyword evidence="1" id="KW-0472">Membrane</keyword>
<dbReference type="EMBL" id="BK014942">
    <property type="protein sequence ID" value="DAD83794.1"/>
    <property type="molecule type" value="Genomic_DNA"/>
</dbReference>
<keyword evidence="1" id="KW-0812">Transmembrane</keyword>